<dbReference type="Proteomes" id="UP000328092">
    <property type="component" value="Unassembled WGS sequence"/>
</dbReference>
<comment type="caution">
    <text evidence="1">The sequence shown here is derived from an EMBL/GenBank/DDBJ whole genome shotgun (WGS) entry which is preliminary data.</text>
</comment>
<dbReference type="AlphaFoldDB" id="A0A508T8N1"/>
<dbReference type="EMBL" id="CAADFC020000011">
    <property type="protein sequence ID" value="VIO70476.1"/>
    <property type="molecule type" value="Genomic_DNA"/>
</dbReference>
<protein>
    <submittedName>
        <fullName evidence="1">Uncharacterized protein</fullName>
    </submittedName>
</protein>
<reference evidence="1" key="1">
    <citation type="submission" date="2019-02" db="EMBL/GenBank/DDBJ databases">
        <authorList>
            <person name="Pothier F.J."/>
        </authorList>
    </citation>
    <scope>NUCLEOTIDE SEQUENCE</scope>
    <source>
        <strain evidence="1">CI-1B</strain>
    </source>
</reference>
<keyword evidence="2" id="KW-1185">Reference proteome</keyword>
<evidence type="ECO:0000313" key="1">
    <source>
        <dbReference type="EMBL" id="VIO70476.1"/>
    </source>
</evidence>
<name>A0A508T8N1_9BRAD</name>
<sequence>MQIRARQSHTGEKKVSFKKCRLKDFGQEGWNQNETYANSSGWMGGGHDQGQWCNQVANSFIASRQVGPLSTWTKVTSGEENHKDTWGHVTYKYSCTVKVSWDPLYFEREDARCGTVEQ</sequence>
<gene>
    <name evidence="1" type="ORF">CI1B_31300</name>
</gene>
<accession>A0A508T8N1</accession>
<evidence type="ECO:0000313" key="2">
    <source>
        <dbReference type="Proteomes" id="UP000328092"/>
    </source>
</evidence>
<proteinExistence type="predicted"/>
<organism evidence="1 2">
    <name type="scientific">Bradyrhizobium ivorense</name>
    <dbReference type="NCBI Taxonomy" id="2511166"/>
    <lineage>
        <taxon>Bacteria</taxon>
        <taxon>Pseudomonadati</taxon>
        <taxon>Pseudomonadota</taxon>
        <taxon>Alphaproteobacteria</taxon>
        <taxon>Hyphomicrobiales</taxon>
        <taxon>Nitrobacteraceae</taxon>
        <taxon>Bradyrhizobium</taxon>
    </lineage>
</organism>